<accession>A0A8T2K4M4</accession>
<evidence type="ECO:0000313" key="2">
    <source>
        <dbReference type="Proteomes" id="UP000812440"/>
    </source>
</evidence>
<protein>
    <submittedName>
        <fullName evidence="1">Uncharacterized protein</fullName>
    </submittedName>
</protein>
<proteinExistence type="predicted"/>
<reference evidence="1" key="1">
    <citation type="thesis" date="2020" institute="ProQuest LLC" country="789 East Eisenhower Parkway, Ann Arbor, MI, USA">
        <title>Comparative Genomics and Chromosome Evolution.</title>
        <authorList>
            <person name="Mudd A.B."/>
        </authorList>
    </citation>
    <scope>NUCLEOTIDE SEQUENCE</scope>
    <source>
        <strain evidence="1">Female2</strain>
        <tissue evidence="1">Blood</tissue>
    </source>
</reference>
<dbReference type="AlphaFoldDB" id="A0A8T2K4M4"/>
<name>A0A8T2K4M4_9PIPI</name>
<dbReference type="EMBL" id="JAACNH010000002">
    <property type="protein sequence ID" value="KAG8450744.1"/>
    <property type="molecule type" value="Genomic_DNA"/>
</dbReference>
<comment type="caution">
    <text evidence="1">The sequence shown here is derived from an EMBL/GenBank/DDBJ whole genome shotgun (WGS) entry which is preliminary data.</text>
</comment>
<evidence type="ECO:0000313" key="1">
    <source>
        <dbReference type="EMBL" id="KAG8450744.1"/>
    </source>
</evidence>
<keyword evidence="2" id="KW-1185">Reference proteome</keyword>
<organism evidence="1 2">
    <name type="scientific">Hymenochirus boettgeri</name>
    <name type="common">Congo dwarf clawed frog</name>
    <dbReference type="NCBI Taxonomy" id="247094"/>
    <lineage>
        <taxon>Eukaryota</taxon>
        <taxon>Metazoa</taxon>
        <taxon>Chordata</taxon>
        <taxon>Craniata</taxon>
        <taxon>Vertebrata</taxon>
        <taxon>Euteleostomi</taxon>
        <taxon>Amphibia</taxon>
        <taxon>Batrachia</taxon>
        <taxon>Anura</taxon>
        <taxon>Pipoidea</taxon>
        <taxon>Pipidae</taxon>
        <taxon>Pipinae</taxon>
        <taxon>Hymenochirus</taxon>
    </lineage>
</organism>
<gene>
    <name evidence="1" type="ORF">GDO86_003136</name>
</gene>
<sequence>MRSNNGLECSALMGLLGWHFIGNANRKGDKNAKLNLNHWYPALRETVKWMKFYLNQTTHYHKFSITPYTTASLTLF</sequence>
<dbReference type="Proteomes" id="UP000812440">
    <property type="component" value="Chromosome 2"/>
</dbReference>